<gene>
    <name evidence="3" type="ORF">SAMN05444143_10420</name>
</gene>
<sequence>MRRIFFCLFFLVSVNLFSQTNLPEVQKYKQAGLVWGLLKYHHPEISKGKYNWDLEFITLFDKVVAVKNQDEMNDLLLGFISKYKTDKLKPKILNSEKVFLKNVDYDWIDSAVFGAELVKNFIEIKNNRNINNYYVSTSKMSRMLSFENEKGFKDFDYAMKSHRMLLLFNFWNAIQYWDVNKYLMDTKWSDNLDALTQEFLSADTKLKFELVKLKLISKLDDSHSVTLSVDVGNSFFSYKPVFSGKILNDSIVIDKIKNKNLAKKDGIELGDVIVKIENKNISTYLNEKCTNLFSVSNLNYLKRWGSHDEVWFVYNLLLSNNKDSINVDVVTRKGIRENKYIHLHKGNHFTDFEILGRLKKEKWFYVQPNIAYVNLEQITKKELDLVFKQVANTKGLILDLRNYPKSVSNNDLAKYLYPERKEFIKVLFPIENNPSYGEYDGEAPLKLIMNPFNAGSSNSNYYKGKVVLLVDRTTQSKAEYIGMAIQQAPDCTTLGEQTAGSPLNIVNYMMSDKTNVNFTGLGGFYPSGEGVQRNGLHIDHYINESAKNYDPELYIKEAIRLIEKSSI</sequence>
<dbReference type="GO" id="GO:0006508">
    <property type="term" value="P:proteolysis"/>
    <property type="evidence" value="ECO:0007669"/>
    <property type="project" value="UniProtKB-KW"/>
</dbReference>
<dbReference type="Gene3D" id="3.90.226.10">
    <property type="entry name" value="2-enoyl-CoA Hydratase, Chain A, domain 1"/>
    <property type="match status" value="1"/>
</dbReference>
<dbReference type="EMBL" id="FOUT01000004">
    <property type="protein sequence ID" value="SFM93371.1"/>
    <property type="molecule type" value="Genomic_DNA"/>
</dbReference>
<keyword evidence="1" id="KW-0732">Signal</keyword>
<feature type="chain" id="PRO_5010238770" evidence="1">
    <location>
        <begin position="19"/>
        <end position="567"/>
    </location>
</feature>
<dbReference type="InterPro" id="IPR005151">
    <property type="entry name" value="Tail-specific_protease"/>
</dbReference>
<dbReference type="RefSeq" id="WP_024979991.1">
    <property type="nucleotide sequence ID" value="NZ_CBCRUM010000003.1"/>
</dbReference>
<evidence type="ECO:0000259" key="2">
    <source>
        <dbReference type="Pfam" id="PF03572"/>
    </source>
</evidence>
<keyword evidence="4" id="KW-1185">Reference proteome</keyword>
<organism evidence="3 4">
    <name type="scientific">Flavobacterium succinicans</name>
    <dbReference type="NCBI Taxonomy" id="29536"/>
    <lineage>
        <taxon>Bacteria</taxon>
        <taxon>Pseudomonadati</taxon>
        <taxon>Bacteroidota</taxon>
        <taxon>Flavobacteriia</taxon>
        <taxon>Flavobacteriales</taxon>
        <taxon>Flavobacteriaceae</taxon>
        <taxon>Flavobacterium</taxon>
    </lineage>
</organism>
<dbReference type="GO" id="GO:0030288">
    <property type="term" value="C:outer membrane-bounded periplasmic space"/>
    <property type="evidence" value="ECO:0007669"/>
    <property type="project" value="TreeGrafter"/>
</dbReference>
<dbReference type="SUPFAM" id="SSF52096">
    <property type="entry name" value="ClpP/crotonase"/>
    <property type="match status" value="1"/>
</dbReference>
<feature type="signal peptide" evidence="1">
    <location>
        <begin position="1"/>
        <end position="18"/>
    </location>
</feature>
<accession>A0A1I4UWQ3</accession>
<dbReference type="GO" id="GO:0007165">
    <property type="term" value="P:signal transduction"/>
    <property type="evidence" value="ECO:0007669"/>
    <property type="project" value="TreeGrafter"/>
</dbReference>
<keyword evidence="3" id="KW-0645">Protease</keyword>
<keyword evidence="3" id="KW-0378">Hydrolase</keyword>
<evidence type="ECO:0000256" key="1">
    <source>
        <dbReference type="SAM" id="SignalP"/>
    </source>
</evidence>
<evidence type="ECO:0000313" key="3">
    <source>
        <dbReference type="EMBL" id="SFM93371.1"/>
    </source>
</evidence>
<dbReference type="PANTHER" id="PTHR32060">
    <property type="entry name" value="TAIL-SPECIFIC PROTEASE"/>
    <property type="match status" value="1"/>
</dbReference>
<dbReference type="Proteomes" id="UP000182961">
    <property type="component" value="Unassembled WGS sequence"/>
</dbReference>
<dbReference type="GO" id="GO:0004175">
    <property type="term" value="F:endopeptidase activity"/>
    <property type="evidence" value="ECO:0007669"/>
    <property type="project" value="TreeGrafter"/>
</dbReference>
<dbReference type="GO" id="GO:0008236">
    <property type="term" value="F:serine-type peptidase activity"/>
    <property type="evidence" value="ECO:0007669"/>
    <property type="project" value="InterPro"/>
</dbReference>
<protein>
    <submittedName>
        <fullName evidence="3">C-terminal processing protease CtpA/Prc, contains a PDZ domain</fullName>
    </submittedName>
</protein>
<evidence type="ECO:0000313" key="4">
    <source>
        <dbReference type="Proteomes" id="UP000182961"/>
    </source>
</evidence>
<name>A0A1I4UWQ3_9FLAO</name>
<proteinExistence type="predicted"/>
<feature type="domain" description="Tail specific protease" evidence="2">
    <location>
        <begin position="369"/>
        <end position="539"/>
    </location>
</feature>
<dbReference type="Pfam" id="PF03572">
    <property type="entry name" value="Peptidase_S41"/>
    <property type="match status" value="1"/>
</dbReference>
<dbReference type="InterPro" id="IPR029045">
    <property type="entry name" value="ClpP/crotonase-like_dom_sf"/>
</dbReference>
<dbReference type="PANTHER" id="PTHR32060:SF30">
    <property type="entry name" value="CARBOXY-TERMINAL PROCESSING PROTEASE CTPA"/>
    <property type="match status" value="1"/>
</dbReference>
<dbReference type="AlphaFoldDB" id="A0A1I4UWQ3"/>
<dbReference type="eggNOG" id="COG0793">
    <property type="taxonomic scope" value="Bacteria"/>
</dbReference>
<reference evidence="4" key="1">
    <citation type="submission" date="2016-10" db="EMBL/GenBank/DDBJ databases">
        <authorList>
            <person name="Varghese N."/>
            <person name="Submissions S."/>
        </authorList>
    </citation>
    <scope>NUCLEOTIDE SEQUENCE [LARGE SCALE GENOMIC DNA]</scope>
    <source>
        <strain evidence="4">DSM 4002</strain>
    </source>
</reference>